<comment type="caution">
    <text evidence="2">The sequence shown here is derived from an EMBL/GenBank/DDBJ whole genome shotgun (WGS) entry which is preliminary data.</text>
</comment>
<dbReference type="Proteomes" id="UP001203665">
    <property type="component" value="Unassembled WGS sequence"/>
</dbReference>
<dbReference type="RefSeq" id="WP_251603437.1">
    <property type="nucleotide sequence ID" value="NZ_JAMQJY010000001.1"/>
</dbReference>
<reference evidence="2" key="1">
    <citation type="submission" date="2022-06" db="EMBL/GenBank/DDBJ databases">
        <title>Alkalicoccobacillus porphyridii sp. nov., isolated from a marine red alga, Porphyridium purpureum and reclassification of Shouchella plakortidis and Shouchella gibsonii as Alkalicoccobacillus plakortidis comb. nov. and Alkalicoccobacillus gibsonii comb. nov.</title>
        <authorList>
            <person name="Kim K.H."/>
            <person name="Lee J.K."/>
            <person name="Han D.M."/>
            <person name="Baek J.H."/>
            <person name="Jeon C.O."/>
        </authorList>
    </citation>
    <scope>NUCLEOTIDE SEQUENCE</scope>
    <source>
        <strain evidence="2">DSM 19153</strain>
    </source>
</reference>
<proteinExistence type="predicted"/>
<dbReference type="Pfam" id="PF09602">
    <property type="entry name" value="PhaP_Bmeg"/>
    <property type="match status" value="1"/>
</dbReference>
<evidence type="ECO:0000256" key="1">
    <source>
        <dbReference type="SAM" id="Coils"/>
    </source>
</evidence>
<evidence type="ECO:0008006" key="4">
    <source>
        <dbReference type="Google" id="ProtNLM"/>
    </source>
</evidence>
<protein>
    <recommendedName>
        <fullName evidence="4">Polyhydroxyalkanoic acid inclusion protein PhaP</fullName>
    </recommendedName>
</protein>
<keyword evidence="3" id="KW-1185">Reference proteome</keyword>
<feature type="coiled-coil region" evidence="1">
    <location>
        <begin position="47"/>
        <end position="81"/>
    </location>
</feature>
<dbReference type="InterPro" id="IPR011728">
    <property type="entry name" value="PhaP_Bmeg"/>
</dbReference>
<organism evidence="2 3">
    <name type="scientific">Alkalicoccobacillus plakortidis</name>
    <dbReference type="NCBI Taxonomy" id="444060"/>
    <lineage>
        <taxon>Bacteria</taxon>
        <taxon>Bacillati</taxon>
        <taxon>Bacillota</taxon>
        <taxon>Bacilli</taxon>
        <taxon>Bacillales</taxon>
        <taxon>Bacillaceae</taxon>
        <taxon>Alkalicoccobacillus</taxon>
    </lineage>
</organism>
<accession>A0ABT0XG65</accession>
<gene>
    <name evidence="2" type="ORF">NDM98_00910</name>
</gene>
<sequence length="184" mass="21775">MATAKKTQEENQAATTFIDSVWDTWSNTVNLFYSSQKEADQFVLQAIEDQKDSLEQFNNHLDKINDQQQKLRNELQKNVLENIEKTAGTETKKTVDQWNDRFDEVFSRFQQLSVTPYREGYNVLHKTQEQFHDTIKKTVDQQQKNRDELTPLVENFTKQIKNSQNSLLEVAEQNRQTAYNFFKQ</sequence>
<name>A0ABT0XG65_9BACI</name>
<dbReference type="EMBL" id="JAMQJY010000001">
    <property type="protein sequence ID" value="MCM2674219.1"/>
    <property type="molecule type" value="Genomic_DNA"/>
</dbReference>
<evidence type="ECO:0000313" key="3">
    <source>
        <dbReference type="Proteomes" id="UP001203665"/>
    </source>
</evidence>
<evidence type="ECO:0000313" key="2">
    <source>
        <dbReference type="EMBL" id="MCM2674219.1"/>
    </source>
</evidence>
<keyword evidence="1" id="KW-0175">Coiled coil</keyword>